<organism evidence="2 3">
    <name type="scientific">Dyella kyungheensis</name>
    <dbReference type="NCBI Taxonomy" id="1242174"/>
    <lineage>
        <taxon>Bacteria</taxon>
        <taxon>Pseudomonadati</taxon>
        <taxon>Pseudomonadota</taxon>
        <taxon>Gammaproteobacteria</taxon>
        <taxon>Lysobacterales</taxon>
        <taxon>Rhodanobacteraceae</taxon>
        <taxon>Dyella</taxon>
    </lineage>
</organism>
<dbReference type="SMART" id="SM00901">
    <property type="entry name" value="FRG"/>
    <property type="match status" value="1"/>
</dbReference>
<feature type="domain" description="FRG" evidence="1">
    <location>
        <begin position="53"/>
        <end position="171"/>
    </location>
</feature>
<dbReference type="Proteomes" id="UP001430065">
    <property type="component" value="Unassembled WGS sequence"/>
</dbReference>
<comment type="caution">
    <text evidence="2">The sequence shown here is derived from an EMBL/GenBank/DDBJ whole genome shotgun (WGS) entry which is preliminary data.</text>
</comment>
<evidence type="ECO:0000313" key="3">
    <source>
        <dbReference type="Proteomes" id="UP001430065"/>
    </source>
</evidence>
<dbReference type="InterPro" id="IPR014966">
    <property type="entry name" value="FRG-dom"/>
</dbReference>
<reference evidence="2 3" key="1">
    <citation type="submission" date="2020-10" db="EMBL/GenBank/DDBJ databases">
        <title>Phylogeny of dyella-like bacteria.</title>
        <authorList>
            <person name="Fu J."/>
        </authorList>
    </citation>
    <scope>NUCLEOTIDE SEQUENCE [LARGE SCALE GENOMIC DNA]</scope>
    <source>
        <strain evidence="2 3">THG-B117</strain>
    </source>
</reference>
<evidence type="ECO:0000313" key="2">
    <source>
        <dbReference type="EMBL" id="MBM7122983.1"/>
    </source>
</evidence>
<dbReference type="EMBL" id="JADIKC010000008">
    <property type="protein sequence ID" value="MBM7122983.1"/>
    <property type="molecule type" value="Genomic_DNA"/>
</dbReference>
<dbReference type="Pfam" id="PF08867">
    <property type="entry name" value="FRG"/>
    <property type="match status" value="1"/>
</dbReference>
<dbReference type="RefSeq" id="WP_204637435.1">
    <property type="nucleotide sequence ID" value="NZ_JADIKC010000008.1"/>
</dbReference>
<evidence type="ECO:0000259" key="1">
    <source>
        <dbReference type="SMART" id="SM00901"/>
    </source>
</evidence>
<gene>
    <name evidence="2" type="ORF">ISP20_17590</name>
</gene>
<accession>A0ABS2JWX0</accession>
<proteinExistence type="predicted"/>
<sequence length="282" mass="32248">MEKVGKTHVFSYFDEIQEIRKATNVQIRGGAGHAVSSYMELAKKVADLQFHNRDYVLLFRGQGNDYKNRLRNTTLKPTLFRASAGRGVDPPDQFELSQRFDRLAVCERDLAETFEREQITGRQRIARYRILRWSILQHYEVCATPLLDVSQSIRVAASFASFGARGDAFFYVLAVPNISGAVTASAEAGLQVIKLAGICPPDAVRPHIQEGFLLGEYPEMPDFDQKRYYAPYEIDFGRRLIAKFRLDLRRFWSDPNFTKIEHEALYPNLHDPLLNLLKNLGS</sequence>
<name>A0ABS2JWX0_9GAMM</name>
<keyword evidence="3" id="KW-1185">Reference proteome</keyword>
<protein>
    <submittedName>
        <fullName evidence="2">FRG domain-containing protein</fullName>
    </submittedName>
</protein>